<feature type="non-terminal residue" evidence="1">
    <location>
        <position position="189"/>
    </location>
</feature>
<evidence type="ECO:0008006" key="2">
    <source>
        <dbReference type="Google" id="ProtNLM"/>
    </source>
</evidence>
<dbReference type="EMBL" id="LAZR01050796">
    <property type="protein sequence ID" value="KKK86544.1"/>
    <property type="molecule type" value="Genomic_DNA"/>
</dbReference>
<dbReference type="SUPFAM" id="SSF102712">
    <property type="entry name" value="JAB1/MPN domain"/>
    <property type="match status" value="1"/>
</dbReference>
<proteinExistence type="predicted"/>
<organism evidence="1">
    <name type="scientific">marine sediment metagenome</name>
    <dbReference type="NCBI Taxonomy" id="412755"/>
    <lineage>
        <taxon>unclassified sequences</taxon>
        <taxon>metagenomes</taxon>
        <taxon>ecological metagenomes</taxon>
    </lineage>
</organism>
<gene>
    <name evidence="1" type="ORF">LCGC14_2762170</name>
</gene>
<dbReference type="Gene3D" id="3.40.140.10">
    <property type="entry name" value="Cytidine Deaminase, domain 2"/>
    <property type="match status" value="1"/>
</dbReference>
<evidence type="ECO:0000313" key="1">
    <source>
        <dbReference type="EMBL" id="KKK86544.1"/>
    </source>
</evidence>
<dbReference type="AlphaFoldDB" id="A0A0F9B790"/>
<accession>A0A0F9B790</accession>
<name>A0A0F9B790_9ZZZZ</name>
<comment type="caution">
    <text evidence="1">The sequence shown here is derived from an EMBL/GenBank/DDBJ whole genome shotgun (WGS) entry which is preliminary data.</text>
</comment>
<reference evidence="1" key="1">
    <citation type="journal article" date="2015" name="Nature">
        <title>Complex archaea that bridge the gap between prokaryotes and eukaryotes.</title>
        <authorList>
            <person name="Spang A."/>
            <person name="Saw J.H."/>
            <person name="Jorgensen S.L."/>
            <person name="Zaremba-Niedzwiedzka K."/>
            <person name="Martijn J."/>
            <person name="Lind A.E."/>
            <person name="van Eijk R."/>
            <person name="Schleper C."/>
            <person name="Guy L."/>
            <person name="Ettema T.J."/>
        </authorList>
    </citation>
    <scope>NUCLEOTIDE SEQUENCE</scope>
</reference>
<protein>
    <recommendedName>
        <fullName evidence="2">JAB domain-containing protein</fullName>
    </recommendedName>
</protein>
<sequence length="189" mass="21603">MVKQTNNDQVLRFSPYAWAKAIYYLQNADTEVSMMGISAENDYLFIENVFLVEQKCTKAHTEFDDEAYNNYIYDMCALKGMEMQRVGRIWIHTHPSFGAAPSGTDNATLRDIFGGCDWAVRVILGKISDKKEVDYDCTLQIKNPAMHIPLEVTVDWDCDFPKSDAKQWKEELDEQVTHVIIPAVVHTNG</sequence>